<organism evidence="2 3">
    <name type="scientific">Candidatus Iainarchaeum sp</name>
    <dbReference type="NCBI Taxonomy" id="3101447"/>
    <lineage>
        <taxon>Archaea</taxon>
        <taxon>Candidatus Iainarchaeota</taxon>
        <taxon>Candidatus Iainarchaeia</taxon>
        <taxon>Candidatus Iainarchaeales</taxon>
        <taxon>Candidatus Iainarchaeaceae</taxon>
        <taxon>Candidatus Iainarchaeum</taxon>
    </lineage>
</organism>
<name>A0A7K4BZB5_9ARCH</name>
<keyword evidence="1" id="KW-0472">Membrane</keyword>
<evidence type="ECO:0000313" key="3">
    <source>
        <dbReference type="Proteomes" id="UP000526302"/>
    </source>
</evidence>
<keyword evidence="1" id="KW-0812">Transmembrane</keyword>
<comment type="caution">
    <text evidence="2">The sequence shown here is derived from an EMBL/GenBank/DDBJ whole genome shotgun (WGS) entry which is preliminary data.</text>
</comment>
<dbReference type="Proteomes" id="UP000526302">
    <property type="component" value="Unassembled WGS sequence"/>
</dbReference>
<keyword evidence="1" id="KW-1133">Transmembrane helix</keyword>
<dbReference type="AlphaFoldDB" id="A0A7K4BZB5"/>
<evidence type="ECO:0000256" key="1">
    <source>
        <dbReference type="SAM" id="Phobius"/>
    </source>
</evidence>
<proteinExistence type="predicted"/>
<feature type="transmembrane region" description="Helical" evidence="1">
    <location>
        <begin position="40"/>
        <end position="61"/>
    </location>
</feature>
<dbReference type="EMBL" id="JAAZKV010000012">
    <property type="protein sequence ID" value="NMA44481.1"/>
    <property type="molecule type" value="Genomic_DNA"/>
</dbReference>
<gene>
    <name evidence="2" type="ORF">GX950_01555</name>
</gene>
<protein>
    <submittedName>
        <fullName evidence="2">Uncharacterized protein</fullName>
    </submittedName>
</protein>
<evidence type="ECO:0000313" key="2">
    <source>
        <dbReference type="EMBL" id="NMA44481.1"/>
    </source>
</evidence>
<reference evidence="2 3" key="1">
    <citation type="journal article" date="2020" name="Biotechnol. Biofuels">
        <title>New insights from the biogas microbiome by comprehensive genome-resolved metagenomics of nearly 1600 species originating from multiple anaerobic digesters.</title>
        <authorList>
            <person name="Campanaro S."/>
            <person name="Treu L."/>
            <person name="Rodriguez-R L.M."/>
            <person name="Kovalovszki A."/>
            <person name="Ziels R.M."/>
            <person name="Maus I."/>
            <person name="Zhu X."/>
            <person name="Kougias P.G."/>
            <person name="Basile A."/>
            <person name="Luo G."/>
            <person name="Schluter A."/>
            <person name="Konstantinidis K.T."/>
            <person name="Angelidaki I."/>
        </authorList>
    </citation>
    <scope>NUCLEOTIDE SEQUENCE [LARGE SCALE GENOMIC DNA]</scope>
    <source>
        <strain evidence="2">AS22ysBPME_79</strain>
    </source>
</reference>
<sequence>MKLINIIILFLSFCFLAYISIKLHFWSMEYKNMFFYLDDYTSLIFVFLLIISITGILKWLYKWELRSLLR</sequence>
<feature type="transmembrane region" description="Helical" evidence="1">
    <location>
        <begin position="7"/>
        <end position="28"/>
    </location>
</feature>
<accession>A0A7K4BZB5</accession>